<dbReference type="AlphaFoldDB" id="A0A7S4LLP5"/>
<accession>A0A7S4LLP5</accession>
<name>A0A7S4LLP5_9EUGL</name>
<reference evidence="7" key="1">
    <citation type="submission" date="2021-01" db="EMBL/GenBank/DDBJ databases">
        <authorList>
            <person name="Corre E."/>
            <person name="Pelletier E."/>
            <person name="Niang G."/>
            <person name="Scheremetjew M."/>
            <person name="Finn R."/>
            <person name="Kale V."/>
            <person name="Holt S."/>
            <person name="Cochrane G."/>
            <person name="Meng A."/>
            <person name="Brown T."/>
            <person name="Cohen L."/>
        </authorList>
    </citation>
    <scope>NUCLEOTIDE SEQUENCE</scope>
    <source>
        <strain evidence="7">CCMP1594</strain>
    </source>
</reference>
<dbReference type="GO" id="GO:0000338">
    <property type="term" value="P:protein deneddylation"/>
    <property type="evidence" value="ECO:0007669"/>
    <property type="project" value="InterPro"/>
</dbReference>
<evidence type="ECO:0000256" key="1">
    <source>
        <dbReference type="ARBA" id="ARBA00004123"/>
    </source>
</evidence>
<keyword evidence="5" id="KW-0539">Nucleus</keyword>
<feature type="domain" description="CSN8/PSMD8/EIF3K" evidence="6">
    <location>
        <begin position="43"/>
        <end position="161"/>
    </location>
</feature>
<evidence type="ECO:0000256" key="4">
    <source>
        <dbReference type="ARBA" id="ARBA00022790"/>
    </source>
</evidence>
<evidence type="ECO:0000256" key="5">
    <source>
        <dbReference type="ARBA" id="ARBA00023242"/>
    </source>
</evidence>
<dbReference type="InterPro" id="IPR033205">
    <property type="entry name" value="COP9_CSN8"/>
</dbReference>
<dbReference type="GO" id="GO:0008180">
    <property type="term" value="C:COP9 signalosome"/>
    <property type="evidence" value="ECO:0007669"/>
    <property type="project" value="UniProtKB-KW"/>
</dbReference>
<protein>
    <recommendedName>
        <fullName evidence="6">CSN8/PSMD8/EIF3K domain-containing protein</fullName>
    </recommendedName>
</protein>
<sequence>MANEFETRMQQLIQAGQWDEFVHDCEAYELEMFSKNPSFSDTNVWFYLGFLFGYLITDDVNNARFLYKRMKDAVKTDVEIQATWAIAKCIWNHKLPEAHAMAVAHSWQPQSKVFVGALQDALQQRTLKLYSTAYSNIAIADLAQALGCDDAQAVSMAQSKGLVQGVDGGYVIWKDTKAEHKTLASSDITGLETLKKLAQHTLFIEK</sequence>
<keyword evidence="3" id="KW-0963">Cytoplasm</keyword>
<evidence type="ECO:0000313" key="7">
    <source>
        <dbReference type="EMBL" id="CAE0837525.1"/>
    </source>
</evidence>
<evidence type="ECO:0000259" key="6">
    <source>
        <dbReference type="Pfam" id="PF10075"/>
    </source>
</evidence>
<organism evidence="7">
    <name type="scientific">Eutreptiella gymnastica</name>
    <dbReference type="NCBI Taxonomy" id="73025"/>
    <lineage>
        <taxon>Eukaryota</taxon>
        <taxon>Discoba</taxon>
        <taxon>Euglenozoa</taxon>
        <taxon>Euglenida</taxon>
        <taxon>Spirocuta</taxon>
        <taxon>Euglenophyceae</taxon>
        <taxon>Eutreptiales</taxon>
        <taxon>Eutreptiaceae</taxon>
        <taxon>Eutreptiella</taxon>
    </lineage>
</organism>
<dbReference type="InterPro" id="IPR033464">
    <property type="entry name" value="CSN8_PSD8_EIF3K"/>
</dbReference>
<comment type="subcellular location">
    <subcellularLocation>
        <location evidence="2">Cytoplasm</location>
    </subcellularLocation>
    <subcellularLocation>
        <location evidence="1">Nucleus</location>
    </subcellularLocation>
</comment>
<dbReference type="Gene3D" id="1.25.40.990">
    <property type="match status" value="1"/>
</dbReference>
<evidence type="ECO:0000256" key="3">
    <source>
        <dbReference type="ARBA" id="ARBA00022490"/>
    </source>
</evidence>
<dbReference type="Pfam" id="PF10075">
    <property type="entry name" value="CSN8_PSD8_EIF3K"/>
    <property type="match status" value="1"/>
</dbReference>
<dbReference type="GO" id="GO:0005737">
    <property type="term" value="C:cytoplasm"/>
    <property type="evidence" value="ECO:0007669"/>
    <property type="project" value="UniProtKB-SubCell"/>
</dbReference>
<gene>
    <name evidence="7" type="ORF">EGYM00163_LOCUS48897</name>
</gene>
<dbReference type="PANTHER" id="PTHR13339">
    <property type="entry name" value="COP9 SIGNALOSOME COMPLEX SUBUNIT 8"/>
    <property type="match status" value="1"/>
</dbReference>
<dbReference type="GO" id="GO:0010387">
    <property type="term" value="P:COP9 signalosome assembly"/>
    <property type="evidence" value="ECO:0007669"/>
    <property type="project" value="InterPro"/>
</dbReference>
<proteinExistence type="predicted"/>
<evidence type="ECO:0000256" key="2">
    <source>
        <dbReference type="ARBA" id="ARBA00004496"/>
    </source>
</evidence>
<keyword evidence="4" id="KW-0736">Signalosome</keyword>
<dbReference type="PANTHER" id="PTHR13339:SF0">
    <property type="entry name" value="COP9 SIGNALOSOME COMPLEX SUBUNIT 8"/>
    <property type="match status" value="1"/>
</dbReference>
<dbReference type="EMBL" id="HBJA01142029">
    <property type="protein sequence ID" value="CAE0837525.1"/>
    <property type="molecule type" value="Transcribed_RNA"/>
</dbReference>